<evidence type="ECO:0000313" key="3">
    <source>
        <dbReference type="Proteomes" id="UP000308768"/>
    </source>
</evidence>
<protein>
    <submittedName>
        <fullName evidence="2">Uncharacterized protein</fullName>
    </submittedName>
</protein>
<comment type="caution">
    <text evidence="2">The sequence shown here is derived from an EMBL/GenBank/DDBJ whole genome shotgun (WGS) entry which is preliminary data.</text>
</comment>
<keyword evidence="1" id="KW-1133">Transmembrane helix</keyword>
<evidence type="ECO:0000256" key="1">
    <source>
        <dbReference type="SAM" id="Phobius"/>
    </source>
</evidence>
<dbReference type="Proteomes" id="UP000308768">
    <property type="component" value="Unassembled WGS sequence"/>
</dbReference>
<gene>
    <name evidence="2" type="ORF">B0A49_02544</name>
</gene>
<dbReference type="AlphaFoldDB" id="A0A4U0XZS3"/>
<evidence type="ECO:0000313" key="2">
    <source>
        <dbReference type="EMBL" id="TKA81966.1"/>
    </source>
</evidence>
<proteinExistence type="predicted"/>
<accession>A0A4U0XZS3</accession>
<reference evidence="2 3" key="1">
    <citation type="submission" date="2017-03" db="EMBL/GenBank/DDBJ databases">
        <title>Genomes of endolithic fungi from Antarctica.</title>
        <authorList>
            <person name="Coleine C."/>
            <person name="Masonjones S."/>
            <person name="Stajich J.E."/>
        </authorList>
    </citation>
    <scope>NUCLEOTIDE SEQUENCE [LARGE SCALE GENOMIC DNA]</scope>
    <source>
        <strain evidence="2 3">CCFEE 5187</strain>
    </source>
</reference>
<dbReference type="EMBL" id="NAJN01000010">
    <property type="protein sequence ID" value="TKA81966.1"/>
    <property type="molecule type" value="Genomic_DNA"/>
</dbReference>
<sequence>MRGEQGIGGQQFFAGVEERPPEVGFNALIDGFATITAWLKVLLLKVLRPDLLALASFVFRRLLFTIAAILTLVAAIVLLVAVPIGLFIISECIVWELAGSGSRN</sequence>
<name>A0A4U0XZS3_9PEZI</name>
<organism evidence="2 3">
    <name type="scientific">Cryomyces minteri</name>
    <dbReference type="NCBI Taxonomy" id="331657"/>
    <lineage>
        <taxon>Eukaryota</taxon>
        <taxon>Fungi</taxon>
        <taxon>Dikarya</taxon>
        <taxon>Ascomycota</taxon>
        <taxon>Pezizomycotina</taxon>
        <taxon>Dothideomycetes</taxon>
        <taxon>Dothideomycetes incertae sedis</taxon>
        <taxon>Cryomyces</taxon>
    </lineage>
</organism>
<feature type="transmembrane region" description="Helical" evidence="1">
    <location>
        <begin position="63"/>
        <end position="89"/>
    </location>
</feature>
<keyword evidence="1" id="KW-0472">Membrane</keyword>
<keyword evidence="3" id="KW-1185">Reference proteome</keyword>
<keyword evidence="1" id="KW-0812">Transmembrane</keyword>